<comment type="similarity">
    <text evidence="1 8">Belongs to the inositol phosphokinase (IPK) family.</text>
</comment>
<evidence type="ECO:0000313" key="10">
    <source>
        <dbReference type="EMBL" id="RLU20689.1"/>
    </source>
</evidence>
<dbReference type="GO" id="GO:0005524">
    <property type="term" value="F:ATP binding"/>
    <property type="evidence" value="ECO:0007669"/>
    <property type="project" value="UniProtKB-KW"/>
</dbReference>
<reference evidence="10" key="2">
    <citation type="submission" date="2018-07" db="EMBL/GenBank/DDBJ databases">
        <authorList>
            <person name="Mckenzie S.K."/>
            <person name="Kronauer D.J.C."/>
        </authorList>
    </citation>
    <scope>NUCLEOTIDE SEQUENCE</scope>
    <source>
        <strain evidence="10">Clonal line C1</strain>
    </source>
</reference>
<dbReference type="PANTHER" id="PTHR12400:SF51">
    <property type="entry name" value="INOSITOL POLYPHOSPHATE MULTIKINASE"/>
    <property type="match status" value="1"/>
</dbReference>
<sequence length="471" mass="53052">MGESRDSLIAEIIATAHPLLIMTTLESQSGENLCHLDKLPHVKWNNSISGSPACTFPDGLSPLDCQMAGHPFDGEKHTIGMLVSRRNGHVLKPATKAILGEREIAFYENLKNSQDSTIAPLKEFVPHYYGTTELRVFNKRTKFLTLRDITEGMAEPCVMDIKIGRRTWDPLATPEKRATEELKYAESKRAYGFCITGFQVYCLSTGRLKKFDKDYGKKLDAKGVVEALKTFLHITPEKPACQRLIIELLSILGRIMLFFRMQRKYRFYSSSLLVAYDARELRQHRCLDKKKPDDPTNPRTKSAYSDSNSLTSHSIFNTNETETQTVSTASVSSADTKSNCTREQMDKPLLKKSISSGPVSIKRIIDRSDACNPNQMSRSCPNQLSLQELLDNLKDDDATADPTVLTNTDKCNWVRVNMIDFTHVFSADDDSSLDLNCLEGIENLIELLKTFIPKTCKVDSEQERSCINIAQ</sequence>
<comment type="caution">
    <text evidence="10">The sequence shown here is derived from an EMBL/GenBank/DDBJ whole genome shotgun (WGS) entry which is preliminary data.</text>
</comment>
<accession>A0A3L8DLA8</accession>
<dbReference type="InterPro" id="IPR038286">
    <property type="entry name" value="IPK_sf"/>
</dbReference>
<dbReference type="GO" id="GO:0032958">
    <property type="term" value="P:inositol phosphate biosynthetic process"/>
    <property type="evidence" value="ECO:0007669"/>
    <property type="project" value="InterPro"/>
</dbReference>
<evidence type="ECO:0000256" key="5">
    <source>
        <dbReference type="ARBA" id="ARBA00022840"/>
    </source>
</evidence>
<keyword evidence="4 8" id="KW-0418">Kinase</keyword>
<feature type="compositionally biased region" description="Low complexity" evidence="9">
    <location>
        <begin position="320"/>
        <end position="338"/>
    </location>
</feature>
<dbReference type="GO" id="GO:0047326">
    <property type="term" value="F:inositol-1,3,4,6-tetrakisphosphate 5-kinase activity"/>
    <property type="evidence" value="ECO:0007669"/>
    <property type="project" value="RHEA"/>
</dbReference>
<dbReference type="Gene3D" id="3.30.470.160">
    <property type="entry name" value="Inositol polyphosphate kinase"/>
    <property type="match status" value="1"/>
</dbReference>
<keyword evidence="2 8" id="KW-0808">Transferase</keyword>
<feature type="compositionally biased region" description="Basic and acidic residues" evidence="9">
    <location>
        <begin position="287"/>
        <end position="296"/>
    </location>
</feature>
<evidence type="ECO:0000256" key="7">
    <source>
        <dbReference type="ARBA" id="ARBA00036525"/>
    </source>
</evidence>
<comment type="catalytic activity">
    <reaction evidence="6">
        <text>1D-myo-inositol 1,4,5-trisphosphate + 2 ATP = 1D-myo-inositol 1,3,4,5,6-pentakisphosphate + 2 ADP + 2 H(+)</text>
        <dbReference type="Rhea" id="RHEA:32359"/>
        <dbReference type="ChEBI" id="CHEBI:15378"/>
        <dbReference type="ChEBI" id="CHEBI:30616"/>
        <dbReference type="ChEBI" id="CHEBI:57733"/>
        <dbReference type="ChEBI" id="CHEBI:203600"/>
        <dbReference type="ChEBI" id="CHEBI:456216"/>
        <dbReference type="EC" id="2.7.1.151"/>
    </reaction>
</comment>
<dbReference type="PANTHER" id="PTHR12400">
    <property type="entry name" value="INOSITOL POLYPHOSPHATE KINASE"/>
    <property type="match status" value="1"/>
</dbReference>
<evidence type="ECO:0000256" key="8">
    <source>
        <dbReference type="RuleBase" id="RU363090"/>
    </source>
</evidence>
<evidence type="ECO:0000256" key="3">
    <source>
        <dbReference type="ARBA" id="ARBA00022741"/>
    </source>
</evidence>
<evidence type="ECO:0000256" key="4">
    <source>
        <dbReference type="ARBA" id="ARBA00022777"/>
    </source>
</evidence>
<dbReference type="EC" id="2.7.-.-" evidence="8"/>
<dbReference type="InterPro" id="IPR005522">
    <property type="entry name" value="IPK"/>
</dbReference>
<dbReference type="AlphaFoldDB" id="A0A3L8DLA8"/>
<dbReference type="Proteomes" id="UP000279307">
    <property type="component" value="Chromosome 7"/>
</dbReference>
<organism evidence="10">
    <name type="scientific">Ooceraea biroi</name>
    <name type="common">Clonal raider ant</name>
    <name type="synonym">Cerapachys biroi</name>
    <dbReference type="NCBI Taxonomy" id="2015173"/>
    <lineage>
        <taxon>Eukaryota</taxon>
        <taxon>Metazoa</taxon>
        <taxon>Ecdysozoa</taxon>
        <taxon>Arthropoda</taxon>
        <taxon>Hexapoda</taxon>
        <taxon>Insecta</taxon>
        <taxon>Pterygota</taxon>
        <taxon>Neoptera</taxon>
        <taxon>Endopterygota</taxon>
        <taxon>Hymenoptera</taxon>
        <taxon>Apocrita</taxon>
        <taxon>Aculeata</taxon>
        <taxon>Formicoidea</taxon>
        <taxon>Formicidae</taxon>
        <taxon>Dorylinae</taxon>
        <taxon>Ooceraea</taxon>
    </lineage>
</organism>
<gene>
    <name evidence="10" type="ORF">DMN91_007302</name>
</gene>
<evidence type="ECO:0000256" key="2">
    <source>
        <dbReference type="ARBA" id="ARBA00022679"/>
    </source>
</evidence>
<keyword evidence="5" id="KW-0067">ATP-binding</keyword>
<reference evidence="10" key="1">
    <citation type="journal article" date="2018" name="Genome Res.">
        <title>The genomic architecture and molecular evolution of ant odorant receptors.</title>
        <authorList>
            <person name="McKenzie S.K."/>
            <person name="Kronauer D.J.C."/>
        </authorList>
    </citation>
    <scope>NUCLEOTIDE SEQUENCE [LARGE SCALE GENOMIC DNA]</scope>
    <source>
        <strain evidence="10">Clonal line C1</strain>
    </source>
</reference>
<keyword evidence="3" id="KW-0547">Nucleotide-binding</keyword>
<proteinExistence type="inferred from homology"/>
<dbReference type="OrthoDB" id="5958943at2759"/>
<dbReference type="Pfam" id="PF03770">
    <property type="entry name" value="IPK"/>
    <property type="match status" value="1"/>
</dbReference>
<dbReference type="SUPFAM" id="SSF56104">
    <property type="entry name" value="SAICAR synthase-like"/>
    <property type="match status" value="1"/>
</dbReference>
<dbReference type="GO" id="GO:0008440">
    <property type="term" value="F:inositol-1,4,5-trisphosphate 3-kinase activity"/>
    <property type="evidence" value="ECO:0007669"/>
    <property type="project" value="TreeGrafter"/>
</dbReference>
<evidence type="ECO:0000256" key="6">
    <source>
        <dbReference type="ARBA" id="ARBA00036164"/>
    </source>
</evidence>
<dbReference type="EMBL" id="QOIP01000007">
    <property type="protein sequence ID" value="RLU20689.1"/>
    <property type="molecule type" value="Genomic_DNA"/>
</dbReference>
<protein>
    <recommendedName>
        <fullName evidence="8">Kinase</fullName>
        <ecNumber evidence="8">2.7.-.-</ecNumber>
    </recommendedName>
</protein>
<dbReference type="GO" id="GO:0005737">
    <property type="term" value="C:cytoplasm"/>
    <property type="evidence" value="ECO:0007669"/>
    <property type="project" value="TreeGrafter"/>
</dbReference>
<evidence type="ECO:0000256" key="1">
    <source>
        <dbReference type="ARBA" id="ARBA00007374"/>
    </source>
</evidence>
<name>A0A3L8DLA8_OOCBI</name>
<comment type="catalytic activity">
    <reaction evidence="7">
        <text>1D-myo-inositol 1,3,4,6-tetrakisphosphate + ATP = 1D-myo-inositol 1,3,4,5,6-pentakisphosphate + ADP + H(+)</text>
        <dbReference type="Rhea" id="RHEA:12717"/>
        <dbReference type="ChEBI" id="CHEBI:15378"/>
        <dbReference type="ChEBI" id="CHEBI:30616"/>
        <dbReference type="ChEBI" id="CHEBI:57660"/>
        <dbReference type="ChEBI" id="CHEBI:57733"/>
        <dbReference type="ChEBI" id="CHEBI:456216"/>
        <dbReference type="EC" id="2.7.1.140"/>
    </reaction>
</comment>
<dbReference type="GO" id="GO:0005634">
    <property type="term" value="C:nucleus"/>
    <property type="evidence" value="ECO:0007669"/>
    <property type="project" value="TreeGrafter"/>
</dbReference>
<feature type="region of interest" description="Disordered" evidence="9">
    <location>
        <begin position="287"/>
        <end position="347"/>
    </location>
</feature>
<feature type="compositionally biased region" description="Polar residues" evidence="9">
    <location>
        <begin position="297"/>
        <end position="319"/>
    </location>
</feature>
<evidence type="ECO:0000256" key="9">
    <source>
        <dbReference type="SAM" id="MobiDB-lite"/>
    </source>
</evidence>